<dbReference type="InterPro" id="IPR025648">
    <property type="entry name" value="DUF4358"/>
</dbReference>
<dbReference type="EMBL" id="DXBC01000159">
    <property type="protein sequence ID" value="HIZ80100.1"/>
    <property type="molecule type" value="Genomic_DNA"/>
</dbReference>
<feature type="signal peptide" evidence="2">
    <location>
        <begin position="1"/>
        <end position="24"/>
    </location>
</feature>
<comment type="caution">
    <text evidence="3">The sequence shown here is derived from an EMBL/GenBank/DDBJ whole genome shotgun (WGS) entry which is preliminary data.</text>
</comment>
<protein>
    <submittedName>
        <fullName evidence="3">DUF4358 domain-containing protein</fullName>
    </submittedName>
</protein>
<dbReference type="AlphaFoldDB" id="A0A9D2GJ35"/>
<evidence type="ECO:0000313" key="4">
    <source>
        <dbReference type="Proteomes" id="UP000824101"/>
    </source>
</evidence>
<name>A0A9D2GJ35_9FIRM</name>
<reference evidence="3" key="2">
    <citation type="submission" date="2021-04" db="EMBL/GenBank/DDBJ databases">
        <authorList>
            <person name="Gilroy R."/>
        </authorList>
    </citation>
    <scope>NUCLEOTIDE SEQUENCE</scope>
    <source>
        <strain evidence="3">ChiBcec1-1093</strain>
    </source>
</reference>
<evidence type="ECO:0000256" key="1">
    <source>
        <dbReference type="SAM" id="MobiDB-lite"/>
    </source>
</evidence>
<gene>
    <name evidence="3" type="ORF">IAA17_09980</name>
</gene>
<accession>A0A9D2GJ35</accession>
<organism evidence="3 4">
    <name type="scientific">Candidatus Lachnoclostridium stercorigallinarum</name>
    <dbReference type="NCBI Taxonomy" id="2838634"/>
    <lineage>
        <taxon>Bacteria</taxon>
        <taxon>Bacillati</taxon>
        <taxon>Bacillota</taxon>
        <taxon>Clostridia</taxon>
        <taxon>Lachnospirales</taxon>
        <taxon>Lachnospiraceae</taxon>
    </lineage>
</organism>
<sequence length="200" mass="21618">MRRSVYTICAAVGAALVMNMTACGSGAGNTSTEQTGETAVGAETTEAETAAETEQVDLNEVLEAVKDAYGSDYLPDTAIDETTLAQTFGIDSGLYEEFVGEMPAISTHVDTFLAVRAADGQGETVEELLNAYRNSQIESAVQYPMNMPKLKASKVVRYGDDVYFVMLGAYDDSTEDEDQLVAVYESRTQIGLDMIDSFYE</sequence>
<feature type="compositionally biased region" description="Low complexity" evidence="1">
    <location>
        <begin position="32"/>
        <end position="44"/>
    </location>
</feature>
<dbReference type="Proteomes" id="UP000824101">
    <property type="component" value="Unassembled WGS sequence"/>
</dbReference>
<reference evidence="3" key="1">
    <citation type="journal article" date="2021" name="PeerJ">
        <title>Extensive microbial diversity within the chicken gut microbiome revealed by metagenomics and culture.</title>
        <authorList>
            <person name="Gilroy R."/>
            <person name="Ravi A."/>
            <person name="Getino M."/>
            <person name="Pursley I."/>
            <person name="Horton D.L."/>
            <person name="Alikhan N.F."/>
            <person name="Baker D."/>
            <person name="Gharbi K."/>
            <person name="Hall N."/>
            <person name="Watson M."/>
            <person name="Adriaenssens E.M."/>
            <person name="Foster-Nyarko E."/>
            <person name="Jarju S."/>
            <person name="Secka A."/>
            <person name="Antonio M."/>
            <person name="Oren A."/>
            <person name="Chaudhuri R.R."/>
            <person name="La Ragione R."/>
            <person name="Hildebrand F."/>
            <person name="Pallen M.J."/>
        </authorList>
    </citation>
    <scope>NUCLEOTIDE SEQUENCE</scope>
    <source>
        <strain evidence="3">ChiBcec1-1093</strain>
    </source>
</reference>
<proteinExistence type="predicted"/>
<feature type="chain" id="PRO_5039096128" evidence="2">
    <location>
        <begin position="25"/>
        <end position="200"/>
    </location>
</feature>
<feature type="region of interest" description="Disordered" evidence="1">
    <location>
        <begin position="27"/>
        <end position="49"/>
    </location>
</feature>
<evidence type="ECO:0000256" key="2">
    <source>
        <dbReference type="SAM" id="SignalP"/>
    </source>
</evidence>
<keyword evidence="2" id="KW-0732">Signal</keyword>
<evidence type="ECO:0000313" key="3">
    <source>
        <dbReference type="EMBL" id="HIZ80100.1"/>
    </source>
</evidence>
<dbReference type="Pfam" id="PF14270">
    <property type="entry name" value="DUF4358"/>
    <property type="match status" value="1"/>
</dbReference>